<sequence length="120" mass="14712">NNYNQWSHSVIIFICRKGKEDYIIGITVPQDESSARYRMWKVENHMVMFWLLNSMRNEMGENFMYYQTAEEIWDATRETYSNKDNTFIVFEIKRILHDLRQGEMTITDYFIALTRYWQQL</sequence>
<dbReference type="Proteomes" id="UP000187406">
    <property type="component" value="Unassembled WGS sequence"/>
</dbReference>
<accession>A0A1Q3AQ33</accession>
<feature type="non-terminal residue" evidence="1">
    <location>
        <position position="120"/>
    </location>
</feature>
<protein>
    <submittedName>
        <fullName evidence="1">UBN2_3 domain-containing protein</fullName>
    </submittedName>
</protein>
<proteinExistence type="predicted"/>
<organism evidence="1 2">
    <name type="scientific">Cephalotus follicularis</name>
    <name type="common">Albany pitcher plant</name>
    <dbReference type="NCBI Taxonomy" id="3775"/>
    <lineage>
        <taxon>Eukaryota</taxon>
        <taxon>Viridiplantae</taxon>
        <taxon>Streptophyta</taxon>
        <taxon>Embryophyta</taxon>
        <taxon>Tracheophyta</taxon>
        <taxon>Spermatophyta</taxon>
        <taxon>Magnoliopsida</taxon>
        <taxon>eudicotyledons</taxon>
        <taxon>Gunneridae</taxon>
        <taxon>Pentapetalae</taxon>
        <taxon>rosids</taxon>
        <taxon>fabids</taxon>
        <taxon>Oxalidales</taxon>
        <taxon>Cephalotaceae</taxon>
        <taxon>Cephalotus</taxon>
    </lineage>
</organism>
<gene>
    <name evidence="1" type="ORF">CFOL_v3_01393</name>
</gene>
<dbReference type="AlphaFoldDB" id="A0A1Q3AQ33"/>
<dbReference type="PANTHER" id="PTHR37610:SF47">
    <property type="entry name" value="RETROTRANSPOSON COPIA-LIKE N-TERMINAL DOMAIN-CONTAINING PROTEIN"/>
    <property type="match status" value="1"/>
</dbReference>
<evidence type="ECO:0000313" key="2">
    <source>
        <dbReference type="Proteomes" id="UP000187406"/>
    </source>
</evidence>
<dbReference type="InParanoid" id="A0A1Q3AQ33"/>
<feature type="non-terminal residue" evidence="1">
    <location>
        <position position="1"/>
    </location>
</feature>
<comment type="caution">
    <text evidence="1">The sequence shown here is derived from an EMBL/GenBank/DDBJ whole genome shotgun (WGS) entry which is preliminary data.</text>
</comment>
<dbReference type="OrthoDB" id="1725534at2759"/>
<evidence type="ECO:0000313" key="1">
    <source>
        <dbReference type="EMBL" id="GAV57857.1"/>
    </source>
</evidence>
<keyword evidence="2" id="KW-1185">Reference proteome</keyword>
<dbReference type="PANTHER" id="PTHR37610">
    <property type="entry name" value="CCHC-TYPE DOMAIN-CONTAINING PROTEIN"/>
    <property type="match status" value="1"/>
</dbReference>
<reference evidence="2" key="1">
    <citation type="submission" date="2016-04" db="EMBL/GenBank/DDBJ databases">
        <title>Cephalotus genome sequencing.</title>
        <authorList>
            <person name="Fukushima K."/>
            <person name="Hasebe M."/>
            <person name="Fang X."/>
        </authorList>
    </citation>
    <scope>NUCLEOTIDE SEQUENCE [LARGE SCALE GENOMIC DNA]</scope>
    <source>
        <strain evidence="2">cv. St1</strain>
    </source>
</reference>
<name>A0A1Q3AQ33_CEPFO</name>
<dbReference type="EMBL" id="BDDD01000045">
    <property type="protein sequence ID" value="GAV57857.1"/>
    <property type="molecule type" value="Genomic_DNA"/>
</dbReference>